<evidence type="ECO:0000313" key="2">
    <source>
        <dbReference type="EMBL" id="VVA89744.1"/>
    </source>
</evidence>
<proteinExistence type="predicted"/>
<name>A0A565AMH9_9BRAS</name>
<gene>
    <name evidence="2" type="ORF">ANE_LOCUS189</name>
</gene>
<dbReference type="Gene3D" id="2.120.10.80">
    <property type="entry name" value="Kelch-type beta propeller"/>
    <property type="match status" value="1"/>
</dbReference>
<dbReference type="EMBL" id="CABITT030000001">
    <property type="protein sequence ID" value="VVA89744.1"/>
    <property type="molecule type" value="Genomic_DNA"/>
</dbReference>
<evidence type="ECO:0000313" key="3">
    <source>
        <dbReference type="Proteomes" id="UP000489600"/>
    </source>
</evidence>
<dbReference type="PANTHER" id="PTHR24414">
    <property type="entry name" value="F-BOX/KELCH-REPEAT PROTEIN SKIP4"/>
    <property type="match status" value="1"/>
</dbReference>
<dbReference type="SUPFAM" id="SSF117281">
    <property type="entry name" value="Kelch motif"/>
    <property type="match status" value="1"/>
</dbReference>
<keyword evidence="3" id="KW-1185">Reference proteome</keyword>
<dbReference type="InterPro" id="IPR050354">
    <property type="entry name" value="F-box/kelch-repeat_ARATH"/>
</dbReference>
<dbReference type="OrthoDB" id="1044317at2759"/>
<reference evidence="2" key="1">
    <citation type="submission" date="2019-07" db="EMBL/GenBank/DDBJ databases">
        <authorList>
            <person name="Dittberner H."/>
        </authorList>
    </citation>
    <scope>NUCLEOTIDE SEQUENCE [LARGE SCALE GENOMIC DNA]</scope>
</reference>
<dbReference type="AlphaFoldDB" id="A0A565AMH9"/>
<dbReference type="PANTHER" id="PTHR24414:SF23">
    <property type="entry name" value="F-BOX_KELCH-REPEAT PROTEIN SKIP6"/>
    <property type="match status" value="1"/>
</dbReference>
<sequence>MPKSVIDPILNVVDGKIYVIGGRYSRDKNLGVWSSNKMMVLDTEAKTWECDMSSGFEAGRRMISSVSMEDKIYFKGSENNSFVFDPKESKWEEEVDADELVQYSSWRWENGCVIDGILYSFDSGGECCLRAYDIKQRLFCGVVKGVEGLVKPCNKVSVASFGKI</sequence>
<feature type="domain" description="FKB95-like N-terminal Kelch" evidence="1">
    <location>
        <begin position="1"/>
        <end position="157"/>
    </location>
</feature>
<accession>A0A565AMH9</accession>
<comment type="caution">
    <text evidence="2">The sequence shown here is derived from an EMBL/GenBank/DDBJ whole genome shotgun (WGS) entry which is preliminary data.</text>
</comment>
<dbReference type="InterPro" id="IPR015915">
    <property type="entry name" value="Kelch-typ_b-propeller"/>
</dbReference>
<dbReference type="Pfam" id="PF25210">
    <property type="entry name" value="Kelch_FKB95"/>
    <property type="match status" value="1"/>
</dbReference>
<evidence type="ECO:0000259" key="1">
    <source>
        <dbReference type="Pfam" id="PF25210"/>
    </source>
</evidence>
<protein>
    <recommendedName>
        <fullName evidence="1">FKB95-like N-terminal Kelch domain-containing protein</fullName>
    </recommendedName>
</protein>
<dbReference type="Proteomes" id="UP000489600">
    <property type="component" value="Unassembled WGS sequence"/>
</dbReference>
<organism evidence="2 3">
    <name type="scientific">Arabis nemorensis</name>
    <dbReference type="NCBI Taxonomy" id="586526"/>
    <lineage>
        <taxon>Eukaryota</taxon>
        <taxon>Viridiplantae</taxon>
        <taxon>Streptophyta</taxon>
        <taxon>Embryophyta</taxon>
        <taxon>Tracheophyta</taxon>
        <taxon>Spermatophyta</taxon>
        <taxon>Magnoliopsida</taxon>
        <taxon>eudicotyledons</taxon>
        <taxon>Gunneridae</taxon>
        <taxon>Pentapetalae</taxon>
        <taxon>rosids</taxon>
        <taxon>malvids</taxon>
        <taxon>Brassicales</taxon>
        <taxon>Brassicaceae</taxon>
        <taxon>Arabideae</taxon>
        <taxon>Arabis</taxon>
    </lineage>
</organism>
<dbReference type="InterPro" id="IPR057499">
    <property type="entry name" value="Kelch_FKB95"/>
</dbReference>